<evidence type="ECO:0000256" key="2">
    <source>
        <dbReference type="SAM" id="SignalP"/>
    </source>
</evidence>
<dbReference type="Proteomes" id="UP000231638">
    <property type="component" value="Unassembled WGS sequence"/>
</dbReference>
<feature type="chain" id="PRO_5013777009" evidence="2">
    <location>
        <begin position="25"/>
        <end position="178"/>
    </location>
</feature>
<accession>A0A2D3W3K8</accession>
<feature type="region of interest" description="Disordered" evidence="1">
    <location>
        <begin position="147"/>
        <end position="178"/>
    </location>
</feature>
<evidence type="ECO:0000313" key="4">
    <source>
        <dbReference type="Proteomes" id="UP000231638"/>
    </source>
</evidence>
<dbReference type="EMBL" id="DLUG01000194">
    <property type="protein sequence ID" value="DAB35951.1"/>
    <property type="molecule type" value="Genomic_DNA"/>
</dbReference>
<evidence type="ECO:0000313" key="3">
    <source>
        <dbReference type="EMBL" id="DAB35951.1"/>
    </source>
</evidence>
<feature type="compositionally biased region" description="Basic and acidic residues" evidence="1">
    <location>
        <begin position="167"/>
        <end position="178"/>
    </location>
</feature>
<organism evidence="3 4">
    <name type="scientific">Sulfurospirillum cavolei</name>
    <dbReference type="NCBI Taxonomy" id="366522"/>
    <lineage>
        <taxon>Bacteria</taxon>
        <taxon>Pseudomonadati</taxon>
        <taxon>Campylobacterota</taxon>
        <taxon>Epsilonproteobacteria</taxon>
        <taxon>Campylobacterales</taxon>
        <taxon>Sulfurospirillaceae</taxon>
        <taxon>Sulfurospirillum</taxon>
    </lineage>
</organism>
<dbReference type="AlphaFoldDB" id="A0A2D3W3K8"/>
<protein>
    <submittedName>
        <fullName evidence="3">Uncharacterized protein</fullName>
    </submittedName>
</protein>
<gene>
    <name evidence="3" type="ORF">CFH80_07475</name>
</gene>
<evidence type="ECO:0000256" key="1">
    <source>
        <dbReference type="SAM" id="MobiDB-lite"/>
    </source>
</evidence>
<keyword evidence="2" id="KW-0732">Signal</keyword>
<feature type="signal peptide" evidence="2">
    <location>
        <begin position="1"/>
        <end position="24"/>
    </location>
</feature>
<feature type="non-terminal residue" evidence="3">
    <location>
        <position position="178"/>
    </location>
</feature>
<proteinExistence type="predicted"/>
<sequence length="178" mass="21375">MKRYLWIVLSVLTALTLPSQTLCAADFDWVVTLNLRSHSDPYAYRYGLMDRFGYNEAEVVSILDSVYEPADAYMIFRLAELSNKDPRYVLRLYRERRFSHWDDMALYLDIPVYAPPFMELRRHHDIVYRYVPPVHYEENRYYVVPPKPSLKPIRRDYTPKPSSASPEYRREEVRKKPE</sequence>
<name>A0A2D3W3K8_9BACT</name>
<comment type="caution">
    <text evidence="3">The sequence shown here is derived from an EMBL/GenBank/DDBJ whole genome shotgun (WGS) entry which is preliminary data.</text>
</comment>
<reference evidence="3 4" key="1">
    <citation type="journal article" date="2017" name="Front. Microbiol.">
        <title>Comparative Genomic Analysis of the Class Epsilonproteobacteria and Proposed Reclassification to Epsilonbacteraeota (phyl. nov.).</title>
        <authorList>
            <person name="Waite D.W."/>
            <person name="Vanwonterghem I."/>
            <person name="Rinke C."/>
            <person name="Parks D.H."/>
            <person name="Zhang Y."/>
            <person name="Takai K."/>
            <person name="Sievert S.M."/>
            <person name="Simon J."/>
            <person name="Campbell B.J."/>
            <person name="Hanson T.E."/>
            <person name="Woyke T."/>
            <person name="Klotz M.G."/>
            <person name="Hugenholtz P."/>
        </authorList>
    </citation>
    <scope>NUCLEOTIDE SEQUENCE [LARGE SCALE GENOMIC DNA]</scope>
    <source>
        <strain evidence="3">UBA11420</strain>
    </source>
</reference>